<reference evidence="15 16" key="1">
    <citation type="submission" date="2019-03" db="EMBL/GenBank/DDBJ databases">
        <title>Three New Species of Nocardioides, Nocardioides euryhalodurans sp. nov., Nocardioides seonyuensis sp. nov. and Nocardioides eburneoflavus sp. nov., Iolated from Soil.</title>
        <authorList>
            <person name="Roh S.G."/>
            <person name="Lee C."/>
            <person name="Kim M.-K."/>
            <person name="Kim S.B."/>
        </authorList>
    </citation>
    <scope>NUCLEOTIDE SEQUENCE [LARGE SCALE GENOMIC DNA]</scope>
    <source>
        <strain evidence="15 16">MMS17-SY117</strain>
    </source>
</reference>
<feature type="domain" description="HTH araC/xylS-type" evidence="14">
    <location>
        <begin position="91"/>
        <end position="189"/>
    </location>
</feature>
<gene>
    <name evidence="15" type="ORF">EXE57_18380</name>
</gene>
<evidence type="ECO:0000256" key="10">
    <source>
        <dbReference type="ARBA" id="ARBA00023125"/>
    </source>
</evidence>
<evidence type="ECO:0000256" key="1">
    <source>
        <dbReference type="ARBA" id="ARBA00000086"/>
    </source>
</evidence>
<keyword evidence="7" id="KW-0227">DNA damage</keyword>
<dbReference type="InterPro" id="IPR035451">
    <property type="entry name" value="Ada-like_dom_sf"/>
</dbReference>
<dbReference type="Pfam" id="PF06029">
    <property type="entry name" value="AlkA_N"/>
    <property type="match status" value="1"/>
</dbReference>
<evidence type="ECO:0000259" key="14">
    <source>
        <dbReference type="PROSITE" id="PS01124"/>
    </source>
</evidence>
<dbReference type="SUPFAM" id="SSF48150">
    <property type="entry name" value="DNA-glycosylase"/>
    <property type="match status" value="1"/>
</dbReference>
<evidence type="ECO:0000256" key="12">
    <source>
        <dbReference type="ARBA" id="ARBA00023163"/>
    </source>
</evidence>
<dbReference type="Gene3D" id="3.30.310.20">
    <property type="entry name" value="DNA-3-methyladenine glycosylase AlkA, N-terminal domain"/>
    <property type="match status" value="1"/>
</dbReference>
<dbReference type="GO" id="GO:0008725">
    <property type="term" value="F:DNA-3-methyladenine glycosylase activity"/>
    <property type="evidence" value="ECO:0007669"/>
    <property type="project" value="TreeGrafter"/>
</dbReference>
<evidence type="ECO:0000256" key="3">
    <source>
        <dbReference type="ARBA" id="ARBA00012000"/>
    </source>
</evidence>
<dbReference type="GO" id="GO:0032131">
    <property type="term" value="F:alkylated DNA binding"/>
    <property type="evidence" value="ECO:0007669"/>
    <property type="project" value="TreeGrafter"/>
</dbReference>
<name>A0A4P7GP63_9ACTN</name>
<keyword evidence="8" id="KW-0862">Zinc</keyword>
<evidence type="ECO:0000256" key="2">
    <source>
        <dbReference type="ARBA" id="ARBA00001947"/>
    </source>
</evidence>
<protein>
    <recommendedName>
        <fullName evidence="3">DNA-3-methyladenine glycosylase II</fullName>
        <ecNumber evidence="3">3.2.2.21</ecNumber>
    </recommendedName>
</protein>
<dbReference type="FunFam" id="3.40.10.10:FF:000001">
    <property type="entry name" value="DNA-3-methyladenine glycosylase 2"/>
    <property type="match status" value="1"/>
</dbReference>
<dbReference type="InterPro" id="IPR009057">
    <property type="entry name" value="Homeodomain-like_sf"/>
</dbReference>
<dbReference type="GO" id="GO:0032259">
    <property type="term" value="P:methylation"/>
    <property type="evidence" value="ECO:0007669"/>
    <property type="project" value="UniProtKB-KW"/>
</dbReference>
<dbReference type="AlphaFoldDB" id="A0A4P7GP63"/>
<dbReference type="GO" id="GO:0006307">
    <property type="term" value="P:DNA alkylation repair"/>
    <property type="evidence" value="ECO:0007669"/>
    <property type="project" value="TreeGrafter"/>
</dbReference>
<dbReference type="Gene3D" id="1.10.340.30">
    <property type="entry name" value="Hypothetical protein, domain 2"/>
    <property type="match status" value="1"/>
</dbReference>
<dbReference type="Gene3D" id="1.10.1670.10">
    <property type="entry name" value="Helix-hairpin-Helix base-excision DNA repair enzymes (C-terminal)"/>
    <property type="match status" value="1"/>
</dbReference>
<dbReference type="InterPro" id="IPR010316">
    <property type="entry name" value="AlkA_N"/>
</dbReference>
<evidence type="ECO:0000256" key="9">
    <source>
        <dbReference type="ARBA" id="ARBA00023015"/>
    </source>
</evidence>
<dbReference type="GO" id="GO:0005737">
    <property type="term" value="C:cytoplasm"/>
    <property type="evidence" value="ECO:0007669"/>
    <property type="project" value="TreeGrafter"/>
</dbReference>
<accession>A0A4P7GP63</accession>
<dbReference type="InterPro" id="IPR003265">
    <property type="entry name" value="HhH-GPD_domain"/>
</dbReference>
<sequence>MAPTTRLDPESCYRAVKARDRRFDGVFYTAVRTTGIYCRPSCPARTPAYGNVSFHPSAAAAQAAGYRACKRCLPDATPGSPDWDVSADVAGRAMRLIADGVVDRDGVAGLATRVGYTPRHLNRILTAELGAGPLALARARRAQTARVLIETTDLTYADIAFAAGFASVRQFNETLREVYAATPTQLRGRRGGGAATGEVTMRLAVRTPFAGRALHAFLAAHTVAGIEAAGDGWWAQSLALPHGPGTVRIELRDLTAHDGTALLPATFRLADLRDTGAAVERVRRLLDADCDPVAVDDAFLGDPVLGRLVRARPGLRVPGHVDGHELAVRTVVGQQVSVAGARTVTARLVREHGRPLPHPEGGLTHLFPDAATLAEVDPERLPMPRARGRALVGLCAALAEGRIALDRGADREEVRRRLVELPGIGPWTADYVAMRALGHPDVFLPTDIGIRDALRGLGEDPARAAALAERWRPWRSYAQLHLWQTLDSLKEAPPCGP</sequence>
<evidence type="ECO:0000256" key="7">
    <source>
        <dbReference type="ARBA" id="ARBA00022763"/>
    </source>
</evidence>
<dbReference type="PANTHER" id="PTHR43003:SF13">
    <property type="entry name" value="DNA-3-METHYLADENINE GLYCOSYLASE 2"/>
    <property type="match status" value="1"/>
</dbReference>
<dbReference type="InterPro" id="IPR018060">
    <property type="entry name" value="HTH_AraC"/>
</dbReference>
<dbReference type="SMART" id="SM00342">
    <property type="entry name" value="HTH_ARAC"/>
    <property type="match status" value="1"/>
</dbReference>
<dbReference type="Pfam" id="PF02805">
    <property type="entry name" value="Ada_Zn_binding"/>
    <property type="match status" value="1"/>
</dbReference>
<dbReference type="KEGG" id="noy:EXE57_18380"/>
<keyword evidence="6" id="KW-0479">Metal-binding</keyword>
<keyword evidence="9" id="KW-0805">Transcription regulation</keyword>
<dbReference type="GO" id="GO:0008270">
    <property type="term" value="F:zinc ion binding"/>
    <property type="evidence" value="ECO:0007669"/>
    <property type="project" value="InterPro"/>
</dbReference>
<evidence type="ECO:0000256" key="5">
    <source>
        <dbReference type="ARBA" id="ARBA00022679"/>
    </source>
</evidence>
<dbReference type="PANTHER" id="PTHR43003">
    <property type="entry name" value="DNA-3-METHYLADENINE GLYCOSYLASE"/>
    <property type="match status" value="1"/>
</dbReference>
<evidence type="ECO:0000256" key="13">
    <source>
        <dbReference type="ARBA" id="ARBA00023204"/>
    </source>
</evidence>
<dbReference type="InterPro" id="IPR004026">
    <property type="entry name" value="Ada_DNA_repair_Zn-bd"/>
</dbReference>
<evidence type="ECO:0000313" key="16">
    <source>
        <dbReference type="Proteomes" id="UP000294894"/>
    </source>
</evidence>
<dbReference type="CDD" id="cd00056">
    <property type="entry name" value="ENDO3c"/>
    <property type="match status" value="1"/>
</dbReference>
<comment type="catalytic activity">
    <reaction evidence="1">
        <text>Hydrolysis of alkylated DNA, releasing 3-methyladenine, 3-methylguanine, 7-methylguanine and 7-methyladenine.</text>
        <dbReference type="EC" id="3.2.2.21"/>
    </reaction>
</comment>
<keyword evidence="13" id="KW-0234">DNA repair</keyword>
<evidence type="ECO:0000256" key="8">
    <source>
        <dbReference type="ARBA" id="ARBA00022833"/>
    </source>
</evidence>
<dbReference type="InterPro" id="IPR011257">
    <property type="entry name" value="DNA_glycosylase"/>
</dbReference>
<dbReference type="GO" id="GO:0006285">
    <property type="term" value="P:base-excision repair, AP site formation"/>
    <property type="evidence" value="ECO:0007669"/>
    <property type="project" value="TreeGrafter"/>
</dbReference>
<dbReference type="Gene3D" id="3.40.10.10">
    <property type="entry name" value="DNA Methylphosphotriester Repair Domain"/>
    <property type="match status" value="1"/>
</dbReference>
<dbReference type="OrthoDB" id="9811249at2"/>
<dbReference type="InterPro" id="IPR037046">
    <property type="entry name" value="AlkA_N_sf"/>
</dbReference>
<keyword evidence="4" id="KW-0489">Methyltransferase</keyword>
<dbReference type="GO" id="GO:0032993">
    <property type="term" value="C:protein-DNA complex"/>
    <property type="evidence" value="ECO:0007669"/>
    <property type="project" value="TreeGrafter"/>
</dbReference>
<keyword evidence="10" id="KW-0238">DNA-binding</keyword>
<keyword evidence="5" id="KW-0808">Transferase</keyword>
<dbReference type="EMBL" id="CP038267">
    <property type="protein sequence ID" value="QBR94028.1"/>
    <property type="molecule type" value="Genomic_DNA"/>
</dbReference>
<dbReference type="InterPro" id="IPR023170">
    <property type="entry name" value="HhH_base_excis_C"/>
</dbReference>
<dbReference type="SUPFAM" id="SSF55945">
    <property type="entry name" value="TATA-box binding protein-like"/>
    <property type="match status" value="1"/>
</dbReference>
<dbReference type="SMART" id="SM01009">
    <property type="entry name" value="AlkA_N"/>
    <property type="match status" value="1"/>
</dbReference>
<evidence type="ECO:0000313" key="15">
    <source>
        <dbReference type="EMBL" id="QBR94028.1"/>
    </source>
</evidence>
<proteinExistence type="predicted"/>
<dbReference type="GO" id="GO:0008168">
    <property type="term" value="F:methyltransferase activity"/>
    <property type="evidence" value="ECO:0007669"/>
    <property type="project" value="UniProtKB-KW"/>
</dbReference>
<keyword evidence="12" id="KW-0804">Transcription</keyword>
<evidence type="ECO:0000256" key="6">
    <source>
        <dbReference type="ARBA" id="ARBA00022723"/>
    </source>
</evidence>
<dbReference type="GO" id="GO:0043565">
    <property type="term" value="F:sequence-specific DNA binding"/>
    <property type="evidence" value="ECO:0007669"/>
    <property type="project" value="InterPro"/>
</dbReference>
<dbReference type="SMART" id="SM00478">
    <property type="entry name" value="ENDO3c"/>
    <property type="match status" value="1"/>
</dbReference>
<dbReference type="PROSITE" id="PS01124">
    <property type="entry name" value="HTH_ARAC_FAMILY_2"/>
    <property type="match status" value="1"/>
</dbReference>
<dbReference type="Proteomes" id="UP000294894">
    <property type="component" value="Chromosome"/>
</dbReference>
<evidence type="ECO:0000256" key="11">
    <source>
        <dbReference type="ARBA" id="ARBA00023159"/>
    </source>
</evidence>
<dbReference type="Gene3D" id="1.10.10.60">
    <property type="entry name" value="Homeodomain-like"/>
    <property type="match status" value="1"/>
</dbReference>
<dbReference type="GO" id="GO:0043916">
    <property type="term" value="F:DNA-7-methylguanine glycosylase activity"/>
    <property type="evidence" value="ECO:0007669"/>
    <property type="project" value="TreeGrafter"/>
</dbReference>
<dbReference type="Pfam" id="PF12833">
    <property type="entry name" value="HTH_18"/>
    <property type="match status" value="1"/>
</dbReference>
<dbReference type="GO" id="GO:0003700">
    <property type="term" value="F:DNA-binding transcription factor activity"/>
    <property type="evidence" value="ECO:0007669"/>
    <property type="project" value="InterPro"/>
</dbReference>
<organism evidence="15 16">
    <name type="scientific">Nocardioides euryhalodurans</name>
    <dbReference type="NCBI Taxonomy" id="2518370"/>
    <lineage>
        <taxon>Bacteria</taxon>
        <taxon>Bacillati</taxon>
        <taxon>Actinomycetota</taxon>
        <taxon>Actinomycetes</taxon>
        <taxon>Propionibacteriales</taxon>
        <taxon>Nocardioidaceae</taxon>
        <taxon>Nocardioides</taxon>
    </lineage>
</organism>
<keyword evidence="16" id="KW-1185">Reference proteome</keyword>
<evidence type="ECO:0000256" key="4">
    <source>
        <dbReference type="ARBA" id="ARBA00022603"/>
    </source>
</evidence>
<dbReference type="RefSeq" id="WP_135080037.1">
    <property type="nucleotide sequence ID" value="NZ_CP038267.1"/>
</dbReference>
<comment type="cofactor">
    <cofactor evidence="2">
        <name>Zn(2+)</name>
        <dbReference type="ChEBI" id="CHEBI:29105"/>
    </cofactor>
</comment>
<dbReference type="InterPro" id="IPR051912">
    <property type="entry name" value="Alkylbase_DNA_Glycosylase/TA"/>
</dbReference>
<dbReference type="SUPFAM" id="SSF57884">
    <property type="entry name" value="Ada DNA repair protein, N-terminal domain (N-Ada 10)"/>
    <property type="match status" value="1"/>
</dbReference>
<dbReference type="SUPFAM" id="SSF46689">
    <property type="entry name" value="Homeodomain-like"/>
    <property type="match status" value="1"/>
</dbReference>
<dbReference type="EC" id="3.2.2.21" evidence="3"/>
<keyword evidence="11" id="KW-0010">Activator</keyword>